<feature type="domain" description="ATPase BadF/BadG/BcrA/BcrD type" evidence="5">
    <location>
        <begin position="7"/>
        <end position="323"/>
    </location>
</feature>
<name>A0A067PXQ0_9AGAM</name>
<evidence type="ECO:0000256" key="2">
    <source>
        <dbReference type="ARBA" id="ARBA00012122"/>
    </source>
</evidence>
<dbReference type="CDD" id="cd24007">
    <property type="entry name" value="ASKHA_NBD_eukNAGK-like"/>
    <property type="match status" value="1"/>
</dbReference>
<dbReference type="HOGENOM" id="CLU_016274_7_0_1"/>
<organism evidence="6 7">
    <name type="scientific">Jaapia argillacea MUCL 33604</name>
    <dbReference type="NCBI Taxonomy" id="933084"/>
    <lineage>
        <taxon>Eukaryota</taxon>
        <taxon>Fungi</taxon>
        <taxon>Dikarya</taxon>
        <taxon>Basidiomycota</taxon>
        <taxon>Agaricomycotina</taxon>
        <taxon>Agaricomycetes</taxon>
        <taxon>Agaricomycetidae</taxon>
        <taxon>Jaapiales</taxon>
        <taxon>Jaapiaceae</taxon>
        <taxon>Jaapia</taxon>
    </lineage>
</organism>
<keyword evidence="7" id="KW-1185">Reference proteome</keyword>
<dbReference type="Gene3D" id="3.30.420.40">
    <property type="match status" value="1"/>
</dbReference>
<dbReference type="InterPro" id="IPR002731">
    <property type="entry name" value="ATPase_BadF"/>
</dbReference>
<dbReference type="SUPFAM" id="SSF53067">
    <property type="entry name" value="Actin-like ATPase domain"/>
    <property type="match status" value="2"/>
</dbReference>
<dbReference type="InterPro" id="IPR043129">
    <property type="entry name" value="ATPase_NBD"/>
</dbReference>
<protein>
    <recommendedName>
        <fullName evidence="3">N-acetyl-D-glucosamine kinase</fullName>
        <ecNumber evidence="2">2.7.1.59</ecNumber>
    </recommendedName>
    <alternativeName>
        <fullName evidence="4">GlcNAc kinase</fullName>
    </alternativeName>
</protein>
<accession>A0A067PXQ0</accession>
<dbReference type="InParanoid" id="A0A067PXQ0"/>
<comment type="similarity">
    <text evidence="1">Belongs to the eukaryotic-type N-acetylglucosamine kinase family.</text>
</comment>
<dbReference type="Proteomes" id="UP000027265">
    <property type="component" value="Unassembled WGS sequence"/>
</dbReference>
<dbReference type="InterPro" id="IPR052519">
    <property type="entry name" value="Euk-type_GlcNAc_Kinase"/>
</dbReference>
<evidence type="ECO:0000259" key="5">
    <source>
        <dbReference type="Pfam" id="PF01869"/>
    </source>
</evidence>
<dbReference type="Pfam" id="PF01869">
    <property type="entry name" value="BcrAD_BadFG"/>
    <property type="match status" value="1"/>
</dbReference>
<dbReference type="STRING" id="933084.A0A067PXQ0"/>
<reference evidence="7" key="1">
    <citation type="journal article" date="2014" name="Proc. Natl. Acad. Sci. U.S.A.">
        <title>Extensive sampling of basidiomycete genomes demonstrates inadequacy of the white-rot/brown-rot paradigm for wood decay fungi.</title>
        <authorList>
            <person name="Riley R."/>
            <person name="Salamov A.A."/>
            <person name="Brown D.W."/>
            <person name="Nagy L.G."/>
            <person name="Floudas D."/>
            <person name="Held B.W."/>
            <person name="Levasseur A."/>
            <person name="Lombard V."/>
            <person name="Morin E."/>
            <person name="Otillar R."/>
            <person name="Lindquist E.A."/>
            <person name="Sun H."/>
            <person name="LaButti K.M."/>
            <person name="Schmutz J."/>
            <person name="Jabbour D."/>
            <person name="Luo H."/>
            <person name="Baker S.E."/>
            <person name="Pisabarro A.G."/>
            <person name="Walton J.D."/>
            <person name="Blanchette R.A."/>
            <person name="Henrissat B."/>
            <person name="Martin F."/>
            <person name="Cullen D."/>
            <person name="Hibbett D.S."/>
            <person name="Grigoriev I.V."/>
        </authorList>
    </citation>
    <scope>NUCLEOTIDE SEQUENCE [LARGE SCALE GENOMIC DNA]</scope>
    <source>
        <strain evidence="7">MUCL 33604</strain>
    </source>
</reference>
<dbReference type="PANTHER" id="PTHR43190:SF3">
    <property type="entry name" value="N-ACETYL-D-GLUCOSAMINE KINASE"/>
    <property type="match status" value="1"/>
</dbReference>
<proteinExistence type="inferred from homology"/>
<evidence type="ECO:0000313" key="6">
    <source>
        <dbReference type="EMBL" id="KDQ55126.1"/>
    </source>
</evidence>
<gene>
    <name evidence="6" type="ORF">JAAARDRAFT_37643</name>
</gene>
<dbReference type="EMBL" id="KL197726">
    <property type="protein sequence ID" value="KDQ55126.1"/>
    <property type="molecule type" value="Genomic_DNA"/>
</dbReference>
<dbReference type="PANTHER" id="PTHR43190">
    <property type="entry name" value="N-ACETYL-D-GLUCOSAMINE KINASE"/>
    <property type="match status" value="1"/>
</dbReference>
<sequence length="370" mass="39294">MSLYLSVDCGGSKTLAAIANASGDIVGRAVGGPSNFAYVGPAVFIETVRETVINALKACPDLPFTTEIQLPPPVRVFAYAWFGVSGVDSQADIANVTPPLSSLLSIPPGPRLSVGNDAQLLAAPVHFHKDVRYAVTAVGGTGSICVSFKEGADGKMEEMGRVGGWGWVLGDEGGGFHVGREAIRQVLIEYDKASVGPPHSATGPKKTLTDRIIEHFGINHLLEVLSLIHYPDPPSTISQDVILTTPPNLAYRLIPREKRLSQLSPLVFQSAFEDHDPIAIRVLSTTSDMLAEEIAILLRPEDGEGPFPSRAVKASESVMCFGGSLVGIESYRNLVLKALERRGHVFKYVEFVSDAAALGATGLAAAAQLL</sequence>
<evidence type="ECO:0000256" key="4">
    <source>
        <dbReference type="ARBA" id="ARBA00031123"/>
    </source>
</evidence>
<dbReference type="AlphaFoldDB" id="A0A067PXQ0"/>
<dbReference type="EC" id="2.7.1.59" evidence="2"/>
<evidence type="ECO:0000313" key="7">
    <source>
        <dbReference type="Proteomes" id="UP000027265"/>
    </source>
</evidence>
<evidence type="ECO:0000256" key="3">
    <source>
        <dbReference type="ARBA" id="ARBA00014974"/>
    </source>
</evidence>
<dbReference type="OrthoDB" id="311172at2759"/>
<evidence type="ECO:0000256" key="1">
    <source>
        <dbReference type="ARBA" id="ARBA00006198"/>
    </source>
</evidence>
<dbReference type="GO" id="GO:0045127">
    <property type="term" value="F:N-acetylglucosamine kinase activity"/>
    <property type="evidence" value="ECO:0007669"/>
    <property type="project" value="UniProtKB-EC"/>
</dbReference>